<evidence type="ECO:0000313" key="4">
    <source>
        <dbReference type="Proteomes" id="UP000292702"/>
    </source>
</evidence>
<dbReference type="Pfam" id="PF07714">
    <property type="entry name" value="PK_Tyr_Ser-Thr"/>
    <property type="match status" value="1"/>
</dbReference>
<dbReference type="InterPro" id="IPR011009">
    <property type="entry name" value="Kinase-like_dom_sf"/>
</dbReference>
<dbReference type="PANTHER" id="PTHR44329:SF214">
    <property type="entry name" value="PROTEIN KINASE DOMAIN-CONTAINING PROTEIN"/>
    <property type="match status" value="1"/>
</dbReference>
<dbReference type="PROSITE" id="PS50011">
    <property type="entry name" value="PROTEIN_KINASE_DOM"/>
    <property type="match status" value="1"/>
</dbReference>
<dbReference type="GO" id="GO:0005524">
    <property type="term" value="F:ATP binding"/>
    <property type="evidence" value="ECO:0007669"/>
    <property type="project" value="InterPro"/>
</dbReference>
<dbReference type="GO" id="GO:0004674">
    <property type="term" value="F:protein serine/threonine kinase activity"/>
    <property type="evidence" value="ECO:0007669"/>
    <property type="project" value="TreeGrafter"/>
</dbReference>
<dbReference type="Gene3D" id="1.10.510.10">
    <property type="entry name" value="Transferase(Phosphotransferase) domain 1"/>
    <property type="match status" value="1"/>
</dbReference>
<dbReference type="PANTHER" id="PTHR44329">
    <property type="entry name" value="SERINE/THREONINE-PROTEIN KINASE TNNI3K-RELATED"/>
    <property type="match status" value="1"/>
</dbReference>
<protein>
    <recommendedName>
        <fullName evidence="2">Protein kinase domain-containing protein</fullName>
    </recommendedName>
</protein>
<dbReference type="SUPFAM" id="SSF56112">
    <property type="entry name" value="Protein kinase-like (PK-like)"/>
    <property type="match status" value="1"/>
</dbReference>
<dbReference type="Proteomes" id="UP000292702">
    <property type="component" value="Unassembled WGS sequence"/>
</dbReference>
<dbReference type="STRING" id="92696.A0A4R0RQT1"/>
<evidence type="ECO:0000313" key="3">
    <source>
        <dbReference type="EMBL" id="TCD69532.1"/>
    </source>
</evidence>
<gene>
    <name evidence="3" type="ORF">EIP91_007155</name>
</gene>
<feature type="compositionally biased region" description="Pro residues" evidence="1">
    <location>
        <begin position="541"/>
        <end position="554"/>
    </location>
</feature>
<sequence length="654" mass="72688">MSKLWDKLHLARDCIDLPDPAIHPDWCQCRLDDVWDALFKNDTAELLSLSGERAQYALDVMWQLLELDRPLIQAHSEPSASVQLAARRRLRRLILKLSISSNKLPSALLLSGVQCSETSSRGVGGFADVFYGTFAKSTVAIKRLRTYTASTEAQKAKLKQAGLPTDFCREALLWKGLKHPHIVSFTGVSEDVFPLSLCMVMPWMKNGSIRDYMDVIERQGMLSEDVFLDFVHQCLLDVASGLTYLHSEGIVHGDLHGGNLLVDDGGKVRLTDFGMALLADATAYNYASVHGGGATRWTAPELIDPEEFNLLTRRPTYQSDVYAFGCTCIELYTRTVPYAELDVSDHQIPRRVMKGVRPARPTLSNGDQMSDPMWSLVTACWERYPSQRLSSKKLLRRMKAILSHDDLGSESDSLSSEPRAQVDSKPTEDIQNEPNAQTVAVDFGSQQSLPPSFASSSWRQHTRAEAPMDFEFTSRPRASLPSWNRNLRDTPMDFEYTDRSTTHVFLSSASPPASDSSAQPAQIPFIFNSPPPQSRSTPFLFSPPSPTTWAPPKPWRSADQIQTEPSETLGTHDTTESTSAADNEGHLSSRKRPLLEEDSTFAKHPFKRSHIEGSDAAPSDRSSHTKGFLRPSGSSASERSSKRISTKTSPPEID</sequence>
<dbReference type="InterPro" id="IPR001245">
    <property type="entry name" value="Ser-Thr/Tyr_kinase_cat_dom"/>
</dbReference>
<comment type="caution">
    <text evidence="3">The sequence shown here is derived from an EMBL/GenBank/DDBJ whole genome shotgun (WGS) entry which is preliminary data.</text>
</comment>
<dbReference type="InterPro" id="IPR000719">
    <property type="entry name" value="Prot_kinase_dom"/>
</dbReference>
<organism evidence="3 4">
    <name type="scientific">Steccherinum ochraceum</name>
    <dbReference type="NCBI Taxonomy" id="92696"/>
    <lineage>
        <taxon>Eukaryota</taxon>
        <taxon>Fungi</taxon>
        <taxon>Dikarya</taxon>
        <taxon>Basidiomycota</taxon>
        <taxon>Agaricomycotina</taxon>
        <taxon>Agaricomycetes</taxon>
        <taxon>Polyporales</taxon>
        <taxon>Steccherinaceae</taxon>
        <taxon>Steccherinum</taxon>
    </lineage>
</organism>
<dbReference type="OrthoDB" id="346907at2759"/>
<feature type="region of interest" description="Disordered" evidence="1">
    <location>
        <begin position="406"/>
        <end position="433"/>
    </location>
</feature>
<accession>A0A4R0RQT1</accession>
<keyword evidence="4" id="KW-1185">Reference proteome</keyword>
<dbReference type="EMBL" id="RWJN01000039">
    <property type="protein sequence ID" value="TCD69532.1"/>
    <property type="molecule type" value="Genomic_DNA"/>
</dbReference>
<dbReference type="AlphaFoldDB" id="A0A4R0RQT1"/>
<feature type="compositionally biased region" description="Low complexity" evidence="1">
    <location>
        <begin position="507"/>
        <end position="524"/>
    </location>
</feature>
<evidence type="ECO:0000256" key="1">
    <source>
        <dbReference type="SAM" id="MobiDB-lite"/>
    </source>
</evidence>
<evidence type="ECO:0000259" key="2">
    <source>
        <dbReference type="PROSITE" id="PS50011"/>
    </source>
</evidence>
<feature type="compositionally biased region" description="Polar residues" evidence="1">
    <location>
        <begin position="559"/>
        <end position="581"/>
    </location>
</feature>
<proteinExistence type="predicted"/>
<name>A0A4R0RQT1_9APHY</name>
<reference evidence="3 4" key="1">
    <citation type="submission" date="2018-11" db="EMBL/GenBank/DDBJ databases">
        <title>Genome assembly of Steccherinum ochraceum LE-BIN_3174, the white-rot fungus of the Steccherinaceae family (The Residual Polyporoid clade, Polyporales, Basidiomycota).</title>
        <authorList>
            <person name="Fedorova T.V."/>
            <person name="Glazunova O.A."/>
            <person name="Landesman E.O."/>
            <person name="Moiseenko K.V."/>
            <person name="Psurtseva N.V."/>
            <person name="Savinova O.S."/>
            <person name="Shakhova N.V."/>
            <person name="Tyazhelova T.V."/>
            <person name="Vasina D.V."/>
        </authorList>
    </citation>
    <scope>NUCLEOTIDE SEQUENCE [LARGE SCALE GENOMIC DNA]</scope>
    <source>
        <strain evidence="3 4">LE-BIN_3174</strain>
    </source>
</reference>
<feature type="domain" description="Protein kinase" evidence="2">
    <location>
        <begin position="115"/>
        <end position="407"/>
    </location>
</feature>
<feature type="region of interest" description="Disordered" evidence="1">
    <location>
        <begin position="505"/>
        <end position="654"/>
    </location>
</feature>
<dbReference type="InterPro" id="IPR051681">
    <property type="entry name" value="Ser/Thr_Kinases-Pseudokinases"/>
</dbReference>